<name>A0ABR2EXY8_9ROSI</name>
<feature type="compositionally biased region" description="Polar residues" evidence="1">
    <location>
        <begin position="36"/>
        <end position="45"/>
    </location>
</feature>
<evidence type="ECO:0000313" key="2">
    <source>
        <dbReference type="EMBL" id="KAK8566056.1"/>
    </source>
</evidence>
<accession>A0ABR2EXY8</accession>
<comment type="caution">
    <text evidence="2">The sequence shown here is derived from an EMBL/GenBank/DDBJ whole genome shotgun (WGS) entry which is preliminary data.</text>
</comment>
<proteinExistence type="predicted"/>
<evidence type="ECO:0000313" key="3">
    <source>
        <dbReference type="Proteomes" id="UP001472677"/>
    </source>
</evidence>
<evidence type="ECO:0000256" key="1">
    <source>
        <dbReference type="SAM" id="MobiDB-lite"/>
    </source>
</evidence>
<keyword evidence="3" id="KW-1185">Reference proteome</keyword>
<dbReference type="EMBL" id="JBBPBM010000010">
    <property type="protein sequence ID" value="KAK8566056.1"/>
    <property type="molecule type" value="Genomic_DNA"/>
</dbReference>
<gene>
    <name evidence="2" type="ORF">V6N12_059597</name>
</gene>
<reference evidence="2 3" key="1">
    <citation type="journal article" date="2024" name="G3 (Bethesda)">
        <title>Genome assembly of Hibiscus sabdariffa L. provides insights into metabolisms of medicinal natural products.</title>
        <authorList>
            <person name="Kim T."/>
        </authorList>
    </citation>
    <scope>NUCLEOTIDE SEQUENCE [LARGE SCALE GENOMIC DNA]</scope>
    <source>
        <strain evidence="2">TK-2024</strain>
        <tissue evidence="2">Old leaves</tissue>
    </source>
</reference>
<protein>
    <submittedName>
        <fullName evidence="2">Uncharacterized protein</fullName>
    </submittedName>
</protein>
<feature type="region of interest" description="Disordered" evidence="1">
    <location>
        <begin position="18"/>
        <end position="48"/>
    </location>
</feature>
<organism evidence="2 3">
    <name type="scientific">Hibiscus sabdariffa</name>
    <name type="common">roselle</name>
    <dbReference type="NCBI Taxonomy" id="183260"/>
    <lineage>
        <taxon>Eukaryota</taxon>
        <taxon>Viridiplantae</taxon>
        <taxon>Streptophyta</taxon>
        <taxon>Embryophyta</taxon>
        <taxon>Tracheophyta</taxon>
        <taxon>Spermatophyta</taxon>
        <taxon>Magnoliopsida</taxon>
        <taxon>eudicotyledons</taxon>
        <taxon>Gunneridae</taxon>
        <taxon>Pentapetalae</taxon>
        <taxon>rosids</taxon>
        <taxon>malvids</taxon>
        <taxon>Malvales</taxon>
        <taxon>Malvaceae</taxon>
        <taxon>Malvoideae</taxon>
        <taxon>Hibiscus</taxon>
    </lineage>
</organism>
<sequence>MAGWDEETLIIATLVVQDTPDRQSKHKKRSDFNFKTLPSANSRSPSPALECMDKLREELSCAQWNIMRPEHGSLEYNPASVSQRGF</sequence>
<dbReference type="Proteomes" id="UP001472677">
    <property type="component" value="Unassembled WGS sequence"/>
</dbReference>